<keyword evidence="7" id="KW-0443">Lipid metabolism</keyword>
<gene>
    <name evidence="9" type="ORF">RGQ29_003182</name>
</gene>
<organism evidence="9 10">
    <name type="scientific">Quercus rubra</name>
    <name type="common">Northern red oak</name>
    <name type="synonym">Quercus borealis</name>
    <dbReference type="NCBI Taxonomy" id="3512"/>
    <lineage>
        <taxon>Eukaryota</taxon>
        <taxon>Viridiplantae</taxon>
        <taxon>Streptophyta</taxon>
        <taxon>Embryophyta</taxon>
        <taxon>Tracheophyta</taxon>
        <taxon>Spermatophyta</taxon>
        <taxon>Magnoliopsida</taxon>
        <taxon>eudicotyledons</taxon>
        <taxon>Gunneridae</taxon>
        <taxon>Pentapetalae</taxon>
        <taxon>rosids</taxon>
        <taxon>fabids</taxon>
        <taxon>Fagales</taxon>
        <taxon>Fagaceae</taxon>
        <taxon>Quercus</taxon>
    </lineage>
</organism>
<dbReference type="GO" id="GO:0005576">
    <property type="term" value="C:extracellular region"/>
    <property type="evidence" value="ECO:0007669"/>
    <property type="project" value="UniProtKB-SubCell"/>
</dbReference>
<accession>A0AAN7EAZ4</accession>
<dbReference type="InterPro" id="IPR036514">
    <property type="entry name" value="SGNH_hydro_sf"/>
</dbReference>
<dbReference type="GO" id="GO:0016788">
    <property type="term" value="F:hydrolase activity, acting on ester bonds"/>
    <property type="evidence" value="ECO:0007669"/>
    <property type="project" value="InterPro"/>
</dbReference>
<dbReference type="InterPro" id="IPR051238">
    <property type="entry name" value="GDSL_esterase/lipase"/>
</dbReference>
<sequence length="365" mass="39842">MNMPSMLPALLLISIIFIVVSPNGAVGSPQFSAMFVFGDSIVDDGNNNNLNTRAKANFVPYGIDFNEGPTGRFSNGKTIIDFLGDLLGLPFLPAFTSTNTTGTNILNGVNYASAGAGILDESGRHLGDRFTLTQQVQNFQTTLNQLKSQMNAEQLSQYLAKSLVVMILGSNDYINNYLLPSLYPTTSKLKPKDYADLLINRYTQQILALQGLGLRKFVLAGVGPLGCIPSQLASGAAPRGKCVSFVNDIVGLFNQQLSSLVDQLNANHCGAIFVYGNTFTGFADILNNPRSYGFWVTDRACCGFGRHQGQVSCLPFFFPCLFRDQYVFWDAFHPTQAVNKIIAQRAYTGPPSDCYPINVKQMAEM</sequence>
<dbReference type="PANTHER" id="PTHR45650">
    <property type="entry name" value="GDSL-LIKE LIPASE/ACYLHYDROLASE-RELATED"/>
    <property type="match status" value="1"/>
</dbReference>
<keyword evidence="4 8" id="KW-0732">Signal</keyword>
<comment type="subcellular location">
    <subcellularLocation>
        <location evidence="1">Secreted</location>
    </subcellularLocation>
</comment>
<evidence type="ECO:0000256" key="2">
    <source>
        <dbReference type="ARBA" id="ARBA00008668"/>
    </source>
</evidence>
<keyword evidence="5" id="KW-0378">Hydrolase</keyword>
<evidence type="ECO:0000313" key="9">
    <source>
        <dbReference type="EMBL" id="KAK4567268.1"/>
    </source>
</evidence>
<dbReference type="InterPro" id="IPR035669">
    <property type="entry name" value="SGNH_plant_lipase-like"/>
</dbReference>
<dbReference type="EMBL" id="JAXUIC010000010">
    <property type="protein sequence ID" value="KAK4567268.1"/>
    <property type="molecule type" value="Genomic_DNA"/>
</dbReference>
<evidence type="ECO:0000313" key="10">
    <source>
        <dbReference type="Proteomes" id="UP001324115"/>
    </source>
</evidence>
<protein>
    <submittedName>
        <fullName evidence="9">Uncharacterized protein</fullName>
    </submittedName>
</protein>
<reference evidence="9 10" key="1">
    <citation type="journal article" date="2023" name="G3 (Bethesda)">
        <title>A haplotype-resolved chromosome-scale genome for Quercus rubra L. provides insights into the genetics of adaptive traits for red oak species.</title>
        <authorList>
            <person name="Kapoor B."/>
            <person name="Jenkins J."/>
            <person name="Schmutz J."/>
            <person name="Zhebentyayeva T."/>
            <person name="Kuelheim C."/>
            <person name="Coggeshall M."/>
            <person name="Heim C."/>
            <person name="Lasky J.R."/>
            <person name="Leites L."/>
            <person name="Islam-Faridi N."/>
            <person name="Romero-Severson J."/>
            <person name="DeLeo V.L."/>
            <person name="Lucas S.M."/>
            <person name="Lazic D."/>
            <person name="Gailing O."/>
            <person name="Carlson J."/>
            <person name="Staton M."/>
        </authorList>
    </citation>
    <scope>NUCLEOTIDE SEQUENCE [LARGE SCALE GENOMIC DNA]</scope>
    <source>
        <strain evidence="9">Pseudo-F2</strain>
    </source>
</reference>
<keyword evidence="10" id="KW-1185">Reference proteome</keyword>
<evidence type="ECO:0000256" key="8">
    <source>
        <dbReference type="SAM" id="SignalP"/>
    </source>
</evidence>
<evidence type="ECO:0000256" key="7">
    <source>
        <dbReference type="ARBA" id="ARBA00023098"/>
    </source>
</evidence>
<evidence type="ECO:0000256" key="1">
    <source>
        <dbReference type="ARBA" id="ARBA00004613"/>
    </source>
</evidence>
<dbReference type="Proteomes" id="UP001324115">
    <property type="component" value="Unassembled WGS sequence"/>
</dbReference>
<dbReference type="Pfam" id="PF00657">
    <property type="entry name" value="Lipase_GDSL"/>
    <property type="match status" value="1"/>
</dbReference>
<dbReference type="GO" id="GO:0016042">
    <property type="term" value="P:lipid catabolic process"/>
    <property type="evidence" value="ECO:0007669"/>
    <property type="project" value="UniProtKB-KW"/>
</dbReference>
<evidence type="ECO:0000256" key="3">
    <source>
        <dbReference type="ARBA" id="ARBA00022525"/>
    </source>
</evidence>
<feature type="chain" id="PRO_5042972101" evidence="8">
    <location>
        <begin position="28"/>
        <end position="365"/>
    </location>
</feature>
<evidence type="ECO:0000256" key="5">
    <source>
        <dbReference type="ARBA" id="ARBA00022801"/>
    </source>
</evidence>
<name>A0AAN7EAZ4_QUERU</name>
<dbReference type="AlphaFoldDB" id="A0AAN7EAZ4"/>
<comment type="similarity">
    <text evidence="2">Belongs to the 'GDSL' lipolytic enzyme family.</text>
</comment>
<proteinExistence type="inferred from homology"/>
<evidence type="ECO:0000256" key="4">
    <source>
        <dbReference type="ARBA" id="ARBA00022729"/>
    </source>
</evidence>
<feature type="signal peptide" evidence="8">
    <location>
        <begin position="1"/>
        <end position="27"/>
    </location>
</feature>
<comment type="caution">
    <text evidence="9">The sequence shown here is derived from an EMBL/GenBank/DDBJ whole genome shotgun (WGS) entry which is preliminary data.</text>
</comment>
<dbReference type="Gene3D" id="3.40.50.1110">
    <property type="entry name" value="SGNH hydrolase"/>
    <property type="match status" value="1"/>
</dbReference>
<dbReference type="CDD" id="cd01837">
    <property type="entry name" value="SGNH_plant_lipase_like"/>
    <property type="match status" value="1"/>
</dbReference>
<keyword evidence="3" id="KW-0964">Secreted</keyword>
<keyword evidence="6" id="KW-0442">Lipid degradation</keyword>
<dbReference type="SUPFAM" id="SSF52266">
    <property type="entry name" value="SGNH hydrolase"/>
    <property type="match status" value="1"/>
</dbReference>
<evidence type="ECO:0000256" key="6">
    <source>
        <dbReference type="ARBA" id="ARBA00022963"/>
    </source>
</evidence>
<dbReference type="InterPro" id="IPR001087">
    <property type="entry name" value="GDSL"/>
</dbReference>
<dbReference type="PANTHER" id="PTHR45650:SF32">
    <property type="entry name" value="GDSL-LIKE LIPASE_ACYLHYDROLASE"/>
    <property type="match status" value="1"/>
</dbReference>